<evidence type="ECO:0000256" key="5">
    <source>
        <dbReference type="SAM" id="SignalP"/>
    </source>
</evidence>
<evidence type="ECO:0000313" key="6">
    <source>
        <dbReference type="EMBL" id="KAF9669903.1"/>
    </source>
</evidence>
<dbReference type="InterPro" id="IPR036514">
    <property type="entry name" value="SGNH_hydro_sf"/>
</dbReference>
<feature type="chain" id="PRO_5032326615" evidence="5">
    <location>
        <begin position="28"/>
        <end position="693"/>
    </location>
</feature>
<gene>
    <name evidence="6" type="ORF">SADUNF_Sadunf13G0013100</name>
</gene>
<dbReference type="Proteomes" id="UP000657918">
    <property type="component" value="Unassembled WGS sequence"/>
</dbReference>
<evidence type="ECO:0000256" key="1">
    <source>
        <dbReference type="ARBA" id="ARBA00008668"/>
    </source>
</evidence>
<comment type="caution">
    <text evidence="6">The sequence shown here is derived from an EMBL/GenBank/DDBJ whole genome shotgun (WGS) entry which is preliminary data.</text>
</comment>
<reference evidence="6 7" key="1">
    <citation type="submission" date="2020-10" db="EMBL/GenBank/DDBJ databases">
        <title>Plant Genome Project.</title>
        <authorList>
            <person name="Zhang R.-G."/>
        </authorList>
    </citation>
    <scope>NUCLEOTIDE SEQUENCE [LARGE SCALE GENOMIC DNA]</scope>
    <source>
        <strain evidence="6">FAFU-HL-1</strain>
        <tissue evidence="6">Leaf</tissue>
    </source>
</reference>
<name>A0A835JJS5_9ROSI</name>
<protein>
    <submittedName>
        <fullName evidence="6">Uncharacterized protein</fullName>
    </submittedName>
</protein>
<sequence>MASKSIAFFQAVLISSIFLVVFPECSCETYDDATTLKQCMFNAIYNFGASLSDTGNQIIEIPQVWSTKPPYGQAIHKVTGRASDGLLIIDYIAKSAGLPFLEPYLKYQNATKSLCHGVNFAVGGSTVLSTKFLAEKNISNDHVKSPLHVQLEWLDKYLQGYCHDPKDCHDKLASSLFTTFAGGNDYGTALSQNKTIEEVKNSLVPECVETLKYAVKKFIHHGARRVLVHGLPPSGCAPLFLIKFSSNNSAAFDGFGCLKSYNDLYNYHNDRLKEGIEALKKEYPHVDIVYGDLYKAMQWIMDNSRQLGFKSLTKACCGPKNEYNFIDDFYKMCGAPNIPVCEKPEEYVYWDSSHWTQNANKHLAKWLITDSFPKFQCKKVVLISSIFLAVYPRCSCEASDDATKLKQCGFNAIYNFGASLSDTGNQIIEFPQVWHSKPPYGKTIHKVTGRASDGLLIIDYIVGLPFLEPFLKYQNATHLLLGGDGVNFAVGGSTVLSTKFLAEKKSLAIMLAALLMYSLNGWTNMYMGFVTMPKGGLVIHDGPIEEVDVQSGGELVAQDEVEPEISLHALCGSPNKKTMRILGGNDYGIALSQNKTIEEVKNSLVPDSVEALKQAVRVILVHGLSLAGCSPRFLTKFSSPNNISASYDGFGCLKSNNELSMHHNHRLKEGIEELKREYPHVDIVYGDLYSAMQ</sequence>
<dbReference type="InterPro" id="IPR001087">
    <property type="entry name" value="GDSL"/>
</dbReference>
<organism evidence="6 7">
    <name type="scientific">Salix dunnii</name>
    <dbReference type="NCBI Taxonomy" id="1413687"/>
    <lineage>
        <taxon>Eukaryota</taxon>
        <taxon>Viridiplantae</taxon>
        <taxon>Streptophyta</taxon>
        <taxon>Embryophyta</taxon>
        <taxon>Tracheophyta</taxon>
        <taxon>Spermatophyta</taxon>
        <taxon>Magnoliopsida</taxon>
        <taxon>eudicotyledons</taxon>
        <taxon>Gunneridae</taxon>
        <taxon>Pentapetalae</taxon>
        <taxon>rosids</taxon>
        <taxon>fabids</taxon>
        <taxon>Malpighiales</taxon>
        <taxon>Salicaceae</taxon>
        <taxon>Saliceae</taxon>
        <taxon>Salix</taxon>
    </lineage>
</organism>
<dbReference type="PANTHER" id="PTHR22835:SF675">
    <property type="entry name" value="ESTER HYDROLASE, PUTATIVE-RELATED"/>
    <property type="match status" value="1"/>
</dbReference>
<dbReference type="EMBL" id="JADGMS010000013">
    <property type="protein sequence ID" value="KAF9669903.1"/>
    <property type="molecule type" value="Genomic_DNA"/>
</dbReference>
<dbReference type="InterPro" id="IPR035669">
    <property type="entry name" value="SGNH_plant_lipase-like"/>
</dbReference>
<evidence type="ECO:0000313" key="7">
    <source>
        <dbReference type="Proteomes" id="UP000657918"/>
    </source>
</evidence>
<dbReference type="GO" id="GO:0016788">
    <property type="term" value="F:hydrolase activity, acting on ester bonds"/>
    <property type="evidence" value="ECO:0007669"/>
    <property type="project" value="InterPro"/>
</dbReference>
<accession>A0A835JJS5</accession>
<keyword evidence="3" id="KW-0378">Hydrolase</keyword>
<evidence type="ECO:0000256" key="4">
    <source>
        <dbReference type="ARBA" id="ARBA00023180"/>
    </source>
</evidence>
<dbReference type="AlphaFoldDB" id="A0A835JJS5"/>
<keyword evidence="2 5" id="KW-0732">Signal</keyword>
<dbReference type="OrthoDB" id="809048at2759"/>
<dbReference type="PANTHER" id="PTHR22835">
    <property type="entry name" value="ZINC FINGER FYVE DOMAIN CONTAINING PROTEIN"/>
    <property type="match status" value="1"/>
</dbReference>
<proteinExistence type="inferred from homology"/>
<keyword evidence="4" id="KW-0325">Glycoprotein</keyword>
<dbReference type="Gene3D" id="3.40.50.1110">
    <property type="entry name" value="SGNH hydrolase"/>
    <property type="match status" value="3"/>
</dbReference>
<evidence type="ECO:0000256" key="3">
    <source>
        <dbReference type="ARBA" id="ARBA00022801"/>
    </source>
</evidence>
<feature type="signal peptide" evidence="5">
    <location>
        <begin position="1"/>
        <end position="27"/>
    </location>
</feature>
<comment type="similarity">
    <text evidence="1">Belongs to the 'GDSL' lipolytic enzyme family.</text>
</comment>
<keyword evidence="7" id="KW-1185">Reference proteome</keyword>
<evidence type="ECO:0000256" key="2">
    <source>
        <dbReference type="ARBA" id="ARBA00022729"/>
    </source>
</evidence>
<dbReference type="CDD" id="cd01837">
    <property type="entry name" value="SGNH_plant_lipase_like"/>
    <property type="match status" value="1"/>
</dbReference>
<dbReference type="Pfam" id="PF00657">
    <property type="entry name" value="Lipase_GDSL"/>
    <property type="match status" value="2"/>
</dbReference>
<dbReference type="SUPFAM" id="SSF52266">
    <property type="entry name" value="SGNH hydrolase"/>
    <property type="match status" value="1"/>
</dbReference>